<keyword evidence="8 13" id="KW-0472">Membrane</keyword>
<dbReference type="EMBL" id="JABMIG020000087">
    <property type="protein sequence ID" value="KAL3793818.1"/>
    <property type="molecule type" value="Genomic_DNA"/>
</dbReference>
<feature type="region of interest" description="Disordered" evidence="12">
    <location>
        <begin position="48"/>
        <end position="89"/>
    </location>
</feature>
<dbReference type="PANTHER" id="PTHR48052">
    <property type="entry name" value="UNNAMED PRODUCT"/>
    <property type="match status" value="1"/>
</dbReference>
<comment type="caution">
    <text evidence="15">The sequence shown here is derived from an EMBL/GenBank/DDBJ whole genome shotgun (WGS) entry which is preliminary data.</text>
</comment>
<reference evidence="15 16" key="1">
    <citation type="journal article" date="2020" name="G3 (Bethesda)">
        <title>Improved Reference Genome for Cyclotella cryptica CCMP332, a Model for Cell Wall Morphogenesis, Salinity Adaptation, and Lipid Production in Diatoms (Bacillariophyta).</title>
        <authorList>
            <person name="Roberts W.R."/>
            <person name="Downey K.M."/>
            <person name="Ruck E.C."/>
            <person name="Traller J.C."/>
            <person name="Alverson A.J."/>
        </authorList>
    </citation>
    <scope>NUCLEOTIDE SEQUENCE [LARGE SCALE GENOMIC DNA]</scope>
    <source>
        <strain evidence="15 16">CCMP332</strain>
    </source>
</reference>
<evidence type="ECO:0000256" key="4">
    <source>
        <dbReference type="ARBA" id="ARBA00022692"/>
    </source>
</evidence>
<accession>A0ABD3Q0T6</accession>
<feature type="compositionally biased region" description="Polar residues" evidence="12">
    <location>
        <begin position="247"/>
        <end position="264"/>
    </location>
</feature>
<dbReference type="Proteomes" id="UP001516023">
    <property type="component" value="Unassembled WGS sequence"/>
</dbReference>
<gene>
    <name evidence="15" type="ORF">HJC23_006178</name>
</gene>
<dbReference type="GO" id="GO:0005886">
    <property type="term" value="C:plasma membrane"/>
    <property type="evidence" value="ECO:0007669"/>
    <property type="project" value="UniProtKB-SubCell"/>
</dbReference>
<dbReference type="InterPro" id="IPR055414">
    <property type="entry name" value="LRR_R13L4/SHOC2-like"/>
</dbReference>
<organism evidence="15 16">
    <name type="scientific">Cyclotella cryptica</name>
    <dbReference type="NCBI Taxonomy" id="29204"/>
    <lineage>
        <taxon>Eukaryota</taxon>
        <taxon>Sar</taxon>
        <taxon>Stramenopiles</taxon>
        <taxon>Ochrophyta</taxon>
        <taxon>Bacillariophyta</taxon>
        <taxon>Coscinodiscophyceae</taxon>
        <taxon>Thalassiosirophycidae</taxon>
        <taxon>Stephanodiscales</taxon>
        <taxon>Stephanodiscaceae</taxon>
        <taxon>Cyclotella</taxon>
    </lineage>
</organism>
<evidence type="ECO:0000256" key="6">
    <source>
        <dbReference type="ARBA" id="ARBA00022737"/>
    </source>
</evidence>
<keyword evidence="2" id="KW-1003">Cell membrane</keyword>
<evidence type="ECO:0000256" key="8">
    <source>
        <dbReference type="ARBA" id="ARBA00023136"/>
    </source>
</evidence>
<keyword evidence="9" id="KW-0675">Receptor</keyword>
<evidence type="ECO:0000256" key="10">
    <source>
        <dbReference type="ARBA" id="ARBA00023180"/>
    </source>
</evidence>
<keyword evidence="16" id="KW-1185">Reference proteome</keyword>
<evidence type="ECO:0000256" key="5">
    <source>
        <dbReference type="ARBA" id="ARBA00022729"/>
    </source>
</evidence>
<dbReference type="InterPro" id="IPR032675">
    <property type="entry name" value="LRR_dom_sf"/>
</dbReference>
<dbReference type="GO" id="GO:0012505">
    <property type="term" value="C:endomembrane system"/>
    <property type="evidence" value="ECO:0007669"/>
    <property type="project" value="UniProtKB-SubCell"/>
</dbReference>
<keyword evidence="6" id="KW-0677">Repeat</keyword>
<comment type="subcellular location">
    <subcellularLocation>
        <location evidence="1">Cell membrane</location>
    </subcellularLocation>
    <subcellularLocation>
        <location evidence="11">Endomembrane system</location>
        <topology evidence="11">Single-pass membrane protein</topology>
    </subcellularLocation>
</comment>
<dbReference type="SMART" id="SM00369">
    <property type="entry name" value="LRR_TYP"/>
    <property type="match status" value="5"/>
</dbReference>
<dbReference type="InterPro" id="IPR001611">
    <property type="entry name" value="Leu-rich_rpt"/>
</dbReference>
<name>A0ABD3Q0T6_9STRA</name>
<keyword evidence="3" id="KW-0433">Leucine-rich repeat</keyword>
<evidence type="ECO:0000256" key="3">
    <source>
        <dbReference type="ARBA" id="ARBA00022614"/>
    </source>
</evidence>
<feature type="compositionally biased region" description="Basic and acidic residues" evidence="12">
    <location>
        <begin position="175"/>
        <end position="188"/>
    </location>
</feature>
<keyword evidence="10" id="KW-0325">Glycoprotein</keyword>
<feature type="region of interest" description="Disordered" evidence="12">
    <location>
        <begin position="174"/>
        <end position="202"/>
    </location>
</feature>
<evidence type="ECO:0000256" key="13">
    <source>
        <dbReference type="SAM" id="Phobius"/>
    </source>
</evidence>
<proteinExistence type="predicted"/>
<dbReference type="SUPFAM" id="SSF52058">
    <property type="entry name" value="L domain-like"/>
    <property type="match status" value="2"/>
</dbReference>
<feature type="domain" description="Disease resistance R13L4/SHOC-2-like LRR" evidence="14">
    <location>
        <begin position="583"/>
        <end position="701"/>
    </location>
</feature>
<keyword evidence="4 13" id="KW-0812">Transmembrane</keyword>
<dbReference type="GO" id="GO:0009653">
    <property type="term" value="P:anatomical structure morphogenesis"/>
    <property type="evidence" value="ECO:0007669"/>
    <property type="project" value="UniProtKB-ARBA"/>
</dbReference>
<feature type="compositionally biased region" description="Polar residues" evidence="12">
    <location>
        <begin position="342"/>
        <end position="352"/>
    </location>
</feature>
<keyword evidence="7 13" id="KW-1133">Transmembrane helix</keyword>
<dbReference type="InterPro" id="IPR003591">
    <property type="entry name" value="Leu-rich_rpt_typical-subtyp"/>
</dbReference>
<feature type="transmembrane region" description="Helical" evidence="13">
    <location>
        <begin position="315"/>
        <end position="335"/>
    </location>
</feature>
<evidence type="ECO:0000256" key="11">
    <source>
        <dbReference type="ARBA" id="ARBA00037847"/>
    </source>
</evidence>
<evidence type="ECO:0000256" key="7">
    <source>
        <dbReference type="ARBA" id="ARBA00022989"/>
    </source>
</evidence>
<dbReference type="Gene3D" id="3.80.10.10">
    <property type="entry name" value="Ribonuclease Inhibitor"/>
    <property type="match status" value="4"/>
</dbReference>
<sequence>MNEEEMELRSHLNRDASSCNAIVTAGNRLVDEQTVFSDDFDDNCAGDVGGANASTGNISRAIRDSSIDNDKVEEPSKAEPATPHPTDDSCISVFSGKPKYIENTETATLMETLDCADNDIPPISLTGQYCKSKDGSTAKQIGAETFMGMEGAPVPGVLSIDVPETQKLSPAKGEIWPKDKQSTSRGRDVGPAALPRQTPLPAALPDCMNQDKALPNQEIVQKSSVIHPAVNISDGLQSLPHVTQVGSNLPSSVSDTLSQSSPNENVYREEEKEDIMFIPEAFIVEESAPEEVQIAEIAELVEPDPSRLSLKKRHACLFLVIMALIVIALGISLSGKFSRSNENSIPESTVPNQPEKEPSVPSSQPSVVQQSSHPTLSIRDDIERNVLERNATFDGNRGLALDWILKTDELQLDVSDSNLHQRYILTLLSFEFGISEWWLPGSMSECEWYGVWCSINGTVLKLELDGHGLTGTMPPEIAGIQYLKQISLGSNSFYGTLPSELGKLTSLTYLYLGYNHFDGTLPSELGNLKELTLLSLEFNELTGTIPSELRNLKALTRFSVAQNNLNGTFPSWLVESFTLIDHLHIDNNHFNGTLPSEIGMLTTLEHFDVHSNGFSGTLPTEIGKLTLLTFLDVGDNSLWGTLPSELGNLKVLTLLSLEFNELTGTIPSELRNLNALTRFSVAQNNLNGTFPSWLVESFTLIDHLHIDSNHFSGTLPSEIGMLTTLVHFDVHSNGFSGTLPAEIGKLTLLTFLNFGFNSFRGVLPPEIGMLTSLTYLYASNNQLTGMIPSEIGNLVQLSVLWLYDNHLSGPLPSEIGNLFQLTELILDDNHLTGPLPSEIGHLTSLTFLSVGPNNLNGTVPSEVGNLSEVLHFSVGINNFTGTIPSEIGQLFKLTELLLQENRFTGHLPPGLKNCSTGMTRFCFNDNQLTGVLPTECGCDV</sequence>
<feature type="region of interest" description="Disordered" evidence="12">
    <location>
        <begin position="342"/>
        <end position="374"/>
    </location>
</feature>
<feature type="region of interest" description="Disordered" evidence="12">
    <location>
        <begin position="247"/>
        <end position="269"/>
    </location>
</feature>
<keyword evidence="5" id="KW-0732">Signal</keyword>
<dbReference type="Pfam" id="PF00560">
    <property type="entry name" value="LRR_1"/>
    <property type="match status" value="6"/>
</dbReference>
<evidence type="ECO:0000256" key="12">
    <source>
        <dbReference type="SAM" id="MobiDB-lite"/>
    </source>
</evidence>
<dbReference type="PANTHER" id="PTHR48052:SF8">
    <property type="entry name" value="LRR RECEPTOR-LIKE SERINE_THREONINE-PROTEIN KINASE FLS2"/>
    <property type="match status" value="1"/>
</dbReference>
<dbReference type="Pfam" id="PF23598">
    <property type="entry name" value="LRR_14"/>
    <property type="match status" value="1"/>
</dbReference>
<evidence type="ECO:0000259" key="14">
    <source>
        <dbReference type="Pfam" id="PF23598"/>
    </source>
</evidence>
<dbReference type="FunFam" id="3.80.10.10:FF:000400">
    <property type="entry name" value="Nuclear pore complex protein NUP107"/>
    <property type="match status" value="1"/>
</dbReference>
<evidence type="ECO:0000256" key="2">
    <source>
        <dbReference type="ARBA" id="ARBA00022475"/>
    </source>
</evidence>
<protein>
    <recommendedName>
        <fullName evidence="14">Disease resistance R13L4/SHOC-2-like LRR domain-containing protein</fullName>
    </recommendedName>
</protein>
<evidence type="ECO:0000256" key="1">
    <source>
        <dbReference type="ARBA" id="ARBA00004236"/>
    </source>
</evidence>
<feature type="compositionally biased region" description="Basic and acidic residues" evidence="12">
    <location>
        <begin position="61"/>
        <end position="77"/>
    </location>
</feature>
<evidence type="ECO:0000313" key="16">
    <source>
        <dbReference type="Proteomes" id="UP001516023"/>
    </source>
</evidence>
<feature type="compositionally biased region" description="Low complexity" evidence="12">
    <location>
        <begin position="359"/>
        <end position="372"/>
    </location>
</feature>
<evidence type="ECO:0000313" key="15">
    <source>
        <dbReference type="EMBL" id="KAL3793818.1"/>
    </source>
</evidence>
<dbReference type="FunFam" id="3.80.10.10:FF:000095">
    <property type="entry name" value="LRR receptor-like serine/threonine-protein kinase GSO1"/>
    <property type="match status" value="1"/>
</dbReference>
<dbReference type="FunFam" id="3.80.10.10:FF:000299">
    <property type="entry name" value="Piriformospora indica-insensitive protein 2"/>
    <property type="match status" value="1"/>
</dbReference>
<evidence type="ECO:0000256" key="9">
    <source>
        <dbReference type="ARBA" id="ARBA00023170"/>
    </source>
</evidence>
<dbReference type="AlphaFoldDB" id="A0ABD3Q0T6"/>